<gene>
    <name evidence="2" type="ORF">BRAFLDRAFT_119047</name>
</gene>
<protein>
    <recommendedName>
        <fullName evidence="1">Glycosyltransferase 2-like domain-containing protein</fullName>
    </recommendedName>
</protein>
<dbReference type="Pfam" id="PF00535">
    <property type="entry name" value="Glycos_transf_2"/>
    <property type="match status" value="1"/>
</dbReference>
<dbReference type="eggNOG" id="KOG2977">
    <property type="taxonomic scope" value="Eukaryota"/>
</dbReference>
<dbReference type="GO" id="GO:0016758">
    <property type="term" value="F:hexosyltransferase activity"/>
    <property type="evidence" value="ECO:0007669"/>
    <property type="project" value="UniProtKB-ARBA"/>
</dbReference>
<dbReference type="InterPro" id="IPR029044">
    <property type="entry name" value="Nucleotide-diphossugar_trans"/>
</dbReference>
<dbReference type="PANTHER" id="PTHR22916">
    <property type="entry name" value="GLYCOSYLTRANSFERASE"/>
    <property type="match status" value="1"/>
</dbReference>
<organism>
    <name type="scientific">Branchiostoma floridae</name>
    <name type="common">Florida lancelet</name>
    <name type="synonym">Amphioxus</name>
    <dbReference type="NCBI Taxonomy" id="7739"/>
    <lineage>
        <taxon>Eukaryota</taxon>
        <taxon>Metazoa</taxon>
        <taxon>Chordata</taxon>
        <taxon>Cephalochordata</taxon>
        <taxon>Leptocardii</taxon>
        <taxon>Amphioxiformes</taxon>
        <taxon>Branchiostomatidae</taxon>
        <taxon>Branchiostoma</taxon>
    </lineage>
</organism>
<dbReference type="EMBL" id="GG666591">
    <property type="protein sequence ID" value="EEN51462.1"/>
    <property type="molecule type" value="Genomic_DNA"/>
</dbReference>
<name>C3Z7V7_BRAFL</name>
<evidence type="ECO:0000313" key="2">
    <source>
        <dbReference type="EMBL" id="EEN51462.1"/>
    </source>
</evidence>
<dbReference type="STRING" id="7739.C3Z7V7"/>
<dbReference type="AlphaFoldDB" id="C3Z7V7"/>
<dbReference type="InParanoid" id="C3Z7V7"/>
<feature type="domain" description="Glycosyltransferase 2-like" evidence="1">
    <location>
        <begin position="16"/>
        <end position="109"/>
    </location>
</feature>
<dbReference type="Gene3D" id="3.90.550.10">
    <property type="entry name" value="Spore Coat Polysaccharide Biosynthesis Protein SpsA, Chain A"/>
    <property type="match status" value="1"/>
</dbReference>
<accession>C3Z7V7</accession>
<reference evidence="2" key="1">
    <citation type="journal article" date="2008" name="Nature">
        <title>The amphioxus genome and the evolution of the chordate karyotype.</title>
        <authorList>
            <consortium name="US DOE Joint Genome Institute (JGI-PGF)"/>
            <person name="Putnam N.H."/>
            <person name="Butts T."/>
            <person name="Ferrier D.E.K."/>
            <person name="Furlong R.F."/>
            <person name="Hellsten U."/>
            <person name="Kawashima T."/>
            <person name="Robinson-Rechavi M."/>
            <person name="Shoguchi E."/>
            <person name="Terry A."/>
            <person name="Yu J.-K."/>
            <person name="Benito-Gutierrez E.L."/>
            <person name="Dubchak I."/>
            <person name="Garcia-Fernandez J."/>
            <person name="Gibson-Brown J.J."/>
            <person name="Grigoriev I.V."/>
            <person name="Horton A.C."/>
            <person name="de Jong P.J."/>
            <person name="Jurka J."/>
            <person name="Kapitonov V.V."/>
            <person name="Kohara Y."/>
            <person name="Kuroki Y."/>
            <person name="Lindquist E."/>
            <person name="Lucas S."/>
            <person name="Osoegawa K."/>
            <person name="Pennacchio L.A."/>
            <person name="Salamov A.A."/>
            <person name="Satou Y."/>
            <person name="Sauka-Spengler T."/>
            <person name="Schmutz J."/>
            <person name="Shin-I T."/>
            <person name="Toyoda A."/>
            <person name="Bronner-Fraser M."/>
            <person name="Fujiyama A."/>
            <person name="Holland L.Z."/>
            <person name="Holland P.W.H."/>
            <person name="Satoh N."/>
            <person name="Rokhsar D.S."/>
        </authorList>
    </citation>
    <scope>NUCLEOTIDE SEQUENCE [LARGE SCALE GENOMIC DNA]</scope>
    <source>
        <strain evidence="2">S238N-H82</strain>
        <tissue evidence="2">Testes</tissue>
    </source>
</reference>
<proteinExistence type="predicted"/>
<dbReference type="SUPFAM" id="SSF53448">
    <property type="entry name" value="Nucleotide-diphospho-sugar transferases"/>
    <property type="match status" value="1"/>
</dbReference>
<dbReference type="InterPro" id="IPR001173">
    <property type="entry name" value="Glyco_trans_2-like"/>
</dbReference>
<sequence length="397" mass="43816">MAESSSTGEKPCVDVSIIMPVHNAADWLQESLQSVLLQTFQGCMELAIFNDASKDNSLTIIQDWRQKLEGAGILMTVGGHDSDTPKGVGYAKNQAILQSSGAYLCFLDAIIGCRVHREPDGSTDRYTRWINNLTPEQLTTQIYTANGPTVIMPTWFCARSVCDKVGGFNEGGKGVPEDLIFFLEHLRLGGQVAAFCDVDVKKIEKGFYTYEESKCESVCTQDLTGGCEKPAEQPVKPKCEDRQGGNMEGKVVLLFFTLVLLTSCACLEAAPNYESPNTRTERTRLAGFVDYGYPGQENAVTEEMMPLYQDEEDKRMAEAVMSNAKSKNVYKLGRLHALKAILDDITGGKAAGRKRAADLDVDNHAYKFSWTSNKKDSNYLQVGDLVELILNQKVQLP</sequence>
<dbReference type="PANTHER" id="PTHR22916:SF3">
    <property type="entry name" value="UDP-GLCNAC:BETAGAL BETA-1,3-N-ACETYLGLUCOSAMINYLTRANSFERASE-LIKE PROTEIN 1"/>
    <property type="match status" value="1"/>
</dbReference>
<evidence type="ECO:0000259" key="1">
    <source>
        <dbReference type="Pfam" id="PF00535"/>
    </source>
</evidence>